<dbReference type="Proteomes" id="UP000250235">
    <property type="component" value="Unassembled WGS sequence"/>
</dbReference>
<proteinExistence type="predicted"/>
<evidence type="ECO:0000313" key="1">
    <source>
        <dbReference type="EMBL" id="KZV40832.1"/>
    </source>
</evidence>
<dbReference type="EMBL" id="KQ999859">
    <property type="protein sequence ID" value="KZV40832.1"/>
    <property type="molecule type" value="Genomic_DNA"/>
</dbReference>
<reference evidence="1 2" key="1">
    <citation type="journal article" date="2015" name="Proc. Natl. Acad. Sci. U.S.A.">
        <title>The resurrection genome of Boea hygrometrica: A blueprint for survival of dehydration.</title>
        <authorList>
            <person name="Xiao L."/>
            <person name="Yang G."/>
            <person name="Zhang L."/>
            <person name="Yang X."/>
            <person name="Zhao S."/>
            <person name="Ji Z."/>
            <person name="Zhou Q."/>
            <person name="Hu M."/>
            <person name="Wang Y."/>
            <person name="Chen M."/>
            <person name="Xu Y."/>
            <person name="Jin H."/>
            <person name="Xiao X."/>
            <person name="Hu G."/>
            <person name="Bao F."/>
            <person name="Hu Y."/>
            <person name="Wan P."/>
            <person name="Li L."/>
            <person name="Deng X."/>
            <person name="Kuang T."/>
            <person name="Xiang C."/>
            <person name="Zhu J.K."/>
            <person name="Oliver M.J."/>
            <person name="He Y."/>
        </authorList>
    </citation>
    <scope>NUCLEOTIDE SEQUENCE [LARGE SCALE GENOMIC DNA]</scope>
    <source>
        <strain evidence="2">cv. XS01</strain>
    </source>
</reference>
<sequence>MEEVLHCDQAKKDLVDDAHRPHGSNRRYFMLWAKTTKFSELIMRMEMIDSKMFEQFMQQEVAEHCKNFNKDKSSTNRDMMSIRLLEA</sequence>
<gene>
    <name evidence="1" type="ORF">F511_23154</name>
</gene>
<organism evidence="1 2">
    <name type="scientific">Dorcoceras hygrometricum</name>
    <dbReference type="NCBI Taxonomy" id="472368"/>
    <lineage>
        <taxon>Eukaryota</taxon>
        <taxon>Viridiplantae</taxon>
        <taxon>Streptophyta</taxon>
        <taxon>Embryophyta</taxon>
        <taxon>Tracheophyta</taxon>
        <taxon>Spermatophyta</taxon>
        <taxon>Magnoliopsida</taxon>
        <taxon>eudicotyledons</taxon>
        <taxon>Gunneridae</taxon>
        <taxon>Pentapetalae</taxon>
        <taxon>asterids</taxon>
        <taxon>lamiids</taxon>
        <taxon>Lamiales</taxon>
        <taxon>Gesneriaceae</taxon>
        <taxon>Didymocarpoideae</taxon>
        <taxon>Trichosporeae</taxon>
        <taxon>Loxocarpinae</taxon>
        <taxon>Dorcoceras</taxon>
    </lineage>
</organism>
<evidence type="ECO:0000313" key="2">
    <source>
        <dbReference type="Proteomes" id="UP000250235"/>
    </source>
</evidence>
<protein>
    <submittedName>
        <fullName evidence="1">(+)-gamma-cadinene synthase</fullName>
    </submittedName>
</protein>
<accession>A0A2Z7C1Y8</accession>
<name>A0A2Z7C1Y8_9LAMI</name>
<keyword evidence="2" id="KW-1185">Reference proteome</keyword>
<dbReference type="AlphaFoldDB" id="A0A2Z7C1Y8"/>